<reference evidence="3" key="2">
    <citation type="submission" date="2015-01" db="EMBL/GenBank/DDBJ databases">
        <title>Evolutionary Origins and Diversification of the Mycorrhizal Mutualists.</title>
        <authorList>
            <consortium name="DOE Joint Genome Institute"/>
            <consortium name="Mycorrhizal Genomics Consortium"/>
            <person name="Kohler A."/>
            <person name="Kuo A."/>
            <person name="Nagy L.G."/>
            <person name="Floudas D."/>
            <person name="Copeland A."/>
            <person name="Barry K.W."/>
            <person name="Cichocki N."/>
            <person name="Veneault-Fourrey C."/>
            <person name="LaButti K."/>
            <person name="Lindquist E.A."/>
            <person name="Lipzen A."/>
            <person name="Lundell T."/>
            <person name="Morin E."/>
            <person name="Murat C."/>
            <person name="Riley R."/>
            <person name="Ohm R."/>
            <person name="Sun H."/>
            <person name="Tunlid A."/>
            <person name="Henrissat B."/>
            <person name="Grigoriev I.V."/>
            <person name="Hibbett D.S."/>
            <person name="Martin F."/>
        </authorList>
    </citation>
    <scope>NUCLEOTIDE SEQUENCE [LARGE SCALE GENOMIC DNA]</scope>
    <source>
        <strain evidence="3">F 1598</strain>
    </source>
</reference>
<keyword evidence="3" id="KW-1185">Reference proteome</keyword>
<dbReference type="EMBL" id="KN833003">
    <property type="protein sequence ID" value="KIM80650.1"/>
    <property type="molecule type" value="Genomic_DNA"/>
</dbReference>
<evidence type="ECO:0008006" key="4">
    <source>
        <dbReference type="Google" id="ProtNLM"/>
    </source>
</evidence>
<name>A0A0C3F7P4_PILCF</name>
<dbReference type="InParanoid" id="A0A0C3F7P4"/>
<dbReference type="AlphaFoldDB" id="A0A0C3F7P4"/>
<evidence type="ECO:0000313" key="3">
    <source>
        <dbReference type="Proteomes" id="UP000054166"/>
    </source>
</evidence>
<reference evidence="2 3" key="1">
    <citation type="submission" date="2014-04" db="EMBL/GenBank/DDBJ databases">
        <authorList>
            <consortium name="DOE Joint Genome Institute"/>
            <person name="Kuo A."/>
            <person name="Tarkka M."/>
            <person name="Buscot F."/>
            <person name="Kohler A."/>
            <person name="Nagy L.G."/>
            <person name="Floudas D."/>
            <person name="Copeland A."/>
            <person name="Barry K.W."/>
            <person name="Cichocki N."/>
            <person name="Veneault-Fourrey C."/>
            <person name="LaButti K."/>
            <person name="Lindquist E.A."/>
            <person name="Lipzen A."/>
            <person name="Lundell T."/>
            <person name="Morin E."/>
            <person name="Murat C."/>
            <person name="Sun H."/>
            <person name="Tunlid A."/>
            <person name="Henrissat B."/>
            <person name="Grigoriev I.V."/>
            <person name="Hibbett D.S."/>
            <person name="Martin F."/>
            <person name="Nordberg H.P."/>
            <person name="Cantor M.N."/>
            <person name="Hua S.X."/>
        </authorList>
    </citation>
    <scope>NUCLEOTIDE SEQUENCE [LARGE SCALE GENOMIC DNA]</scope>
    <source>
        <strain evidence="2 3">F 1598</strain>
    </source>
</reference>
<dbReference type="Proteomes" id="UP000054166">
    <property type="component" value="Unassembled WGS sequence"/>
</dbReference>
<proteinExistence type="predicted"/>
<dbReference type="OrthoDB" id="3217871at2759"/>
<gene>
    <name evidence="2" type="ORF">PILCRDRAFT_89592</name>
</gene>
<accession>A0A0C3F7P4</accession>
<sequence>MDTTALPSVKRQRLETPHNDAVPQPKQGEPWFADGNIILQAELTQYRVYRGVLADSSEIFADMFSLSQPAQAVGDVEGCPIVELSDFAKDWHYVLKALFQRSTKALPVPVIAAFLRLGKKYNFQGLTADATERLKYECPSSIEEWDARIPQSMIEMDNLADHIDVALLARETSLLPILPIALFRCINYRNVFDHLLTGHERDNRSISILSGDDQRICLVAWHKIVQLQANTTYSWLKISCDDCVDHLGCSSGKMFLRSHIHGVVPCCGDVFSDWCEDWEDLMCDACVLDAKGSHSMGRRLAWDQLPIMFGLPEWDQLIKN</sequence>
<feature type="region of interest" description="Disordered" evidence="1">
    <location>
        <begin position="1"/>
        <end position="27"/>
    </location>
</feature>
<protein>
    <recommendedName>
        <fullName evidence="4">BTB domain-containing protein</fullName>
    </recommendedName>
</protein>
<organism evidence="2 3">
    <name type="scientific">Piloderma croceum (strain F 1598)</name>
    <dbReference type="NCBI Taxonomy" id="765440"/>
    <lineage>
        <taxon>Eukaryota</taxon>
        <taxon>Fungi</taxon>
        <taxon>Dikarya</taxon>
        <taxon>Basidiomycota</taxon>
        <taxon>Agaricomycotina</taxon>
        <taxon>Agaricomycetes</taxon>
        <taxon>Agaricomycetidae</taxon>
        <taxon>Atheliales</taxon>
        <taxon>Atheliaceae</taxon>
        <taxon>Piloderma</taxon>
    </lineage>
</organism>
<evidence type="ECO:0000313" key="2">
    <source>
        <dbReference type="EMBL" id="KIM80650.1"/>
    </source>
</evidence>
<dbReference type="HOGENOM" id="CLU_033082_3_2_1"/>
<evidence type="ECO:0000256" key="1">
    <source>
        <dbReference type="SAM" id="MobiDB-lite"/>
    </source>
</evidence>